<reference evidence="2 3" key="1">
    <citation type="submission" date="2010-04" db="EMBL/GenBank/DDBJ databases">
        <title>The genome of Herbaspirillum seropedicae SmR1, an endophytic, nitrogen-fixing, plant-growth promoting beta-Proteobacteria.</title>
        <authorList>
            <person name="Pedrosa F.O."/>
            <person name="Monteiro R.A."/>
            <person name="Wassem R."/>
            <person name="Cruz L.M."/>
            <person name="Ayub R.A."/>
            <person name="Colauto N.B."/>
            <person name="Fernandez M.A."/>
            <person name="Fungaro M.H.P."/>
            <person name="Grisard E.C."/>
            <person name="Hungria M."/>
            <person name="Madeira H.M.F."/>
            <person name="Nodari R.O."/>
            <person name="Osaku C.A."/>
            <person name="Petzl-Erler M.L."/>
            <person name="Terenzi H."/>
            <person name="Vieira L.G.E."/>
            <person name="Almeida M.I.M."/>
            <person name="Alves L.R."/>
            <person name="Arantes O.M.N."/>
            <person name="Balsanelli E."/>
            <person name="Barcellos F.G."/>
            <person name="Baura V.A."/>
            <person name="Binde D.R."/>
            <person name="Campo R.J."/>
            <person name="Chubatsu L.S."/>
            <person name="Chueire L.M.O."/>
            <person name="Ciferri R.R."/>
            <person name="Correa L.C."/>
            <person name="da Conceicao Silva J.L."/>
            <person name="Dabul A.N.G."/>
            <person name="Dambros B.P."/>
            <person name="Faoro H."/>
            <person name="Favetti A."/>
            <person name="Friedermann G."/>
            <person name="Furlaneto M.C."/>
            <person name="Gasques L.S."/>
            <person name="Gimenes C.C.T."/>
            <person name="Gioppo N.M.R."/>
            <person name="Glienke-Blanco C."/>
            <person name="Godoy L.P."/>
            <person name="Guerra M.P."/>
            <person name="Karp S."/>
            <person name="Kava-Cordeiro V."/>
            <person name="Margarido V.P."/>
            <person name="Mathioni S.M."/>
            <person name="Menck-Soares M.A."/>
            <person name="Murace N.K."/>
            <person name="Nicolas M.F."/>
            <person name="Oliveira C.E.C."/>
            <person name="Pagnan N.A.B."/>
            <person name="Pamphile J.A."/>
            <person name="Patussi E.V."/>
            <person name="Pereira L.F.P."/>
            <person name="Pereira-Ferrari L."/>
            <person name="Pinto F.G.S."/>
            <person name="Precoma C."/>
            <person name="Prioli A.J."/>
            <person name="Prioli S.M.A.P."/>
            <person name="Raittz R.T."/>
            <person name="Ramos H.J.O."/>
            <person name="Ribeiro E.M.S.F."/>
            <person name="Rigo L.U."/>
            <person name="Rocha C.L.M.S.C."/>
            <person name="Rocha S.N."/>
            <person name="Santos K."/>
            <person name="Satori D."/>
            <person name="Silva A.G."/>
            <person name="Simao R.C.G."/>
            <person name="Soares M.A.M."/>
            <person name="Souza E.M."/>
            <person name="Steffens M.B.R."/>
            <person name="Steindel M."/>
            <person name="Tadra-Sfeir M.Z."/>
            <person name="Takahashi E.K."/>
            <person name="Torres R.A."/>
            <person name="Valle J.S."/>
            <person name="Vernal J.I."/>
            <person name="Vilas-Boas L.A."/>
            <person name="Watanabe M.A.E."/>
            <person name="Weiss V.A."/>
            <person name="Yates M.A."/>
            <person name="Souza E.M."/>
        </authorList>
    </citation>
    <scope>NUCLEOTIDE SEQUENCE [LARGE SCALE GENOMIC DNA]</scope>
    <source>
        <strain evidence="2 3">SmR1</strain>
    </source>
</reference>
<evidence type="ECO:0000256" key="1">
    <source>
        <dbReference type="SAM" id="MobiDB-lite"/>
    </source>
</evidence>
<name>D8IZG8_HERSS</name>
<proteinExistence type="predicted"/>
<dbReference type="AlphaFoldDB" id="D8IZG8"/>
<accession>D8IZG8</accession>
<dbReference type="Proteomes" id="UP000000329">
    <property type="component" value="Chromosome"/>
</dbReference>
<gene>
    <name evidence="2" type="ordered locus">Hsero_0769</name>
</gene>
<dbReference type="EMBL" id="CP002039">
    <property type="protein sequence ID" value="ADJ62288.1"/>
    <property type="molecule type" value="Genomic_DNA"/>
</dbReference>
<feature type="region of interest" description="Disordered" evidence="1">
    <location>
        <begin position="71"/>
        <end position="92"/>
    </location>
</feature>
<dbReference type="HOGENOM" id="CLU_1967522_0_0_4"/>
<sequence length="127" mass="13940">MRQSNGIGPAVMSPRAWSARGRSLVCRRVAGEPAATTFRRGRLRYFGQAPDQAERRSPSCRRTERLLNGLFGGKRGHVPEAKRGNSFSGTPFDNKPEIVAPAMFMNVAGGLPVPRSLIFLSPYLLRA</sequence>
<keyword evidence="3" id="KW-1185">Reference proteome</keyword>
<dbReference type="STRING" id="757424.Hsero_0769"/>
<protein>
    <submittedName>
        <fullName evidence="2">Uncharacterized protein</fullName>
    </submittedName>
</protein>
<organism evidence="2 3">
    <name type="scientific">Herbaspirillum seropedicae (strain SmR1)</name>
    <dbReference type="NCBI Taxonomy" id="757424"/>
    <lineage>
        <taxon>Bacteria</taxon>
        <taxon>Pseudomonadati</taxon>
        <taxon>Pseudomonadota</taxon>
        <taxon>Betaproteobacteria</taxon>
        <taxon>Burkholderiales</taxon>
        <taxon>Oxalobacteraceae</taxon>
        <taxon>Herbaspirillum</taxon>
    </lineage>
</organism>
<dbReference type="KEGG" id="hse:Hsero_0769"/>
<evidence type="ECO:0000313" key="2">
    <source>
        <dbReference type="EMBL" id="ADJ62288.1"/>
    </source>
</evidence>
<evidence type="ECO:0000313" key="3">
    <source>
        <dbReference type="Proteomes" id="UP000000329"/>
    </source>
</evidence>